<dbReference type="SMART" id="SM01266">
    <property type="entry name" value="Mac"/>
    <property type="match status" value="1"/>
</dbReference>
<evidence type="ECO:0000256" key="2">
    <source>
        <dbReference type="ARBA" id="ARBA00022679"/>
    </source>
</evidence>
<comment type="similarity">
    <text evidence="1">Belongs to the transferase hexapeptide repeat family.</text>
</comment>
<dbReference type="PROSITE" id="PS00101">
    <property type="entry name" value="HEXAPEP_TRANSFERASES"/>
    <property type="match status" value="1"/>
</dbReference>
<dbReference type="FunFam" id="2.160.10.10:FF:000025">
    <property type="entry name" value="Hexapeptide-repeat containing-acetyltransferase"/>
    <property type="match status" value="1"/>
</dbReference>
<keyword evidence="7" id="KW-1185">Reference proteome</keyword>
<dbReference type="AlphaFoldDB" id="A0A8T0IWU0"/>
<evidence type="ECO:0000259" key="5">
    <source>
        <dbReference type="SMART" id="SM01266"/>
    </source>
</evidence>
<name>A0A8T0IWU0_CERPU</name>
<evidence type="ECO:0000256" key="4">
    <source>
        <dbReference type="SAM" id="MobiDB-lite"/>
    </source>
</evidence>
<dbReference type="GO" id="GO:0008374">
    <property type="term" value="F:O-acyltransferase activity"/>
    <property type="evidence" value="ECO:0007669"/>
    <property type="project" value="TreeGrafter"/>
</dbReference>
<organism evidence="6 7">
    <name type="scientific">Ceratodon purpureus</name>
    <name type="common">Fire moss</name>
    <name type="synonym">Dicranum purpureum</name>
    <dbReference type="NCBI Taxonomy" id="3225"/>
    <lineage>
        <taxon>Eukaryota</taxon>
        <taxon>Viridiplantae</taxon>
        <taxon>Streptophyta</taxon>
        <taxon>Embryophyta</taxon>
        <taxon>Bryophyta</taxon>
        <taxon>Bryophytina</taxon>
        <taxon>Bryopsida</taxon>
        <taxon>Dicranidae</taxon>
        <taxon>Pseudoditrichales</taxon>
        <taxon>Ditrichaceae</taxon>
        <taxon>Ceratodon</taxon>
    </lineage>
</organism>
<accession>A0A8T0IWU0</accession>
<sequence>MSKEVEAAIGSMSKEVEAATTSKLPVDGSLKQGDPVPEPYYWPLDEKLFEQRRAARDKLRRYNLTGLSSLPTTELEAERTVILRELLGKINPERPPFIEPPFQCDYGFNIEVGADFYMNFGCVILDCAKVTIGDNVLFGPNVQIYCPGHPLDPVLRNGLNGPEYALPVTIGNDVWVGGGAILLPGVTVGDGAVVGAGSVVTKDVPPMVVVAGNPAKVVRQIEKGDWGSVVSRRKNVTT</sequence>
<evidence type="ECO:0000256" key="1">
    <source>
        <dbReference type="ARBA" id="ARBA00007274"/>
    </source>
</evidence>
<protein>
    <recommendedName>
        <fullName evidence="5">Maltose/galactoside acetyltransferase domain-containing protein</fullName>
    </recommendedName>
</protein>
<dbReference type="GO" id="GO:0016407">
    <property type="term" value="F:acetyltransferase activity"/>
    <property type="evidence" value="ECO:0007669"/>
    <property type="project" value="InterPro"/>
</dbReference>
<dbReference type="InterPro" id="IPR001451">
    <property type="entry name" value="Hexapep"/>
</dbReference>
<dbReference type="InterPro" id="IPR018357">
    <property type="entry name" value="Hexapep_transf_CS"/>
</dbReference>
<dbReference type="Pfam" id="PF00132">
    <property type="entry name" value="Hexapep"/>
    <property type="match status" value="1"/>
</dbReference>
<dbReference type="Pfam" id="PF12464">
    <property type="entry name" value="Mac"/>
    <property type="match status" value="1"/>
</dbReference>
<dbReference type="PANTHER" id="PTHR23416:SF23">
    <property type="entry name" value="ACETYLTRANSFERASE C18B11.09C-RELATED"/>
    <property type="match status" value="1"/>
</dbReference>
<proteinExistence type="inferred from homology"/>
<evidence type="ECO:0000313" key="6">
    <source>
        <dbReference type="EMBL" id="KAG0587296.1"/>
    </source>
</evidence>
<dbReference type="PANTHER" id="PTHR23416">
    <property type="entry name" value="SIALIC ACID SYNTHASE-RELATED"/>
    <property type="match status" value="1"/>
</dbReference>
<gene>
    <name evidence="6" type="ORF">KC19_2G154600</name>
</gene>
<evidence type="ECO:0000256" key="3">
    <source>
        <dbReference type="ARBA" id="ARBA00023315"/>
    </source>
</evidence>
<evidence type="ECO:0000313" key="7">
    <source>
        <dbReference type="Proteomes" id="UP000822688"/>
    </source>
</evidence>
<dbReference type="Gene3D" id="2.160.10.10">
    <property type="entry name" value="Hexapeptide repeat proteins"/>
    <property type="match status" value="1"/>
</dbReference>
<dbReference type="SUPFAM" id="SSF51161">
    <property type="entry name" value="Trimeric LpxA-like enzymes"/>
    <property type="match status" value="1"/>
</dbReference>
<dbReference type="EMBL" id="CM026422">
    <property type="protein sequence ID" value="KAG0587296.1"/>
    <property type="molecule type" value="Genomic_DNA"/>
</dbReference>
<keyword evidence="3" id="KW-0012">Acyltransferase</keyword>
<reference evidence="6" key="1">
    <citation type="submission" date="2020-06" db="EMBL/GenBank/DDBJ databases">
        <title>WGS assembly of Ceratodon purpureus strain R40.</title>
        <authorList>
            <person name="Carey S.B."/>
            <person name="Jenkins J."/>
            <person name="Shu S."/>
            <person name="Lovell J.T."/>
            <person name="Sreedasyam A."/>
            <person name="Maumus F."/>
            <person name="Tiley G.P."/>
            <person name="Fernandez-Pozo N."/>
            <person name="Barry K."/>
            <person name="Chen C."/>
            <person name="Wang M."/>
            <person name="Lipzen A."/>
            <person name="Daum C."/>
            <person name="Saski C.A."/>
            <person name="Payton A.C."/>
            <person name="Mcbreen J.C."/>
            <person name="Conrad R.E."/>
            <person name="Kollar L.M."/>
            <person name="Olsson S."/>
            <person name="Huttunen S."/>
            <person name="Landis J.B."/>
            <person name="Wickett N.J."/>
            <person name="Johnson M.G."/>
            <person name="Rensing S.A."/>
            <person name="Grimwood J."/>
            <person name="Schmutz J."/>
            <person name="Mcdaniel S.F."/>
        </authorList>
    </citation>
    <scope>NUCLEOTIDE SEQUENCE</scope>
    <source>
        <strain evidence="6">R40</strain>
    </source>
</reference>
<feature type="domain" description="Maltose/galactoside acetyltransferase" evidence="5">
    <location>
        <begin position="31"/>
        <end position="92"/>
    </location>
</feature>
<dbReference type="Proteomes" id="UP000822688">
    <property type="component" value="Chromosome 2"/>
</dbReference>
<feature type="region of interest" description="Disordered" evidence="4">
    <location>
        <begin position="9"/>
        <end position="32"/>
    </location>
</feature>
<comment type="caution">
    <text evidence="6">The sequence shown here is derived from an EMBL/GenBank/DDBJ whole genome shotgun (WGS) entry which is preliminary data.</text>
</comment>
<dbReference type="CDD" id="cd03357">
    <property type="entry name" value="LbH_MAT_GAT"/>
    <property type="match status" value="1"/>
</dbReference>
<dbReference type="InterPro" id="IPR011004">
    <property type="entry name" value="Trimer_LpxA-like_sf"/>
</dbReference>
<dbReference type="InterPro" id="IPR051159">
    <property type="entry name" value="Hexapeptide_acetyltransf"/>
</dbReference>
<keyword evidence="2" id="KW-0808">Transferase</keyword>
<dbReference type="InterPro" id="IPR024688">
    <property type="entry name" value="Mac_dom"/>
</dbReference>